<dbReference type="GO" id="GO:0005304">
    <property type="term" value="F:L-valine transmembrane transporter activity"/>
    <property type="evidence" value="ECO:0007669"/>
    <property type="project" value="TreeGrafter"/>
</dbReference>
<dbReference type="InterPro" id="IPR027417">
    <property type="entry name" value="P-loop_NTPase"/>
</dbReference>
<dbReference type="OrthoDB" id="3396710at2"/>
<evidence type="ECO:0000313" key="5">
    <source>
        <dbReference type="EMBL" id="PEG40464.1"/>
    </source>
</evidence>
<dbReference type="Proteomes" id="UP000220914">
    <property type="component" value="Unassembled WGS sequence"/>
</dbReference>
<dbReference type="GO" id="GO:0016887">
    <property type="term" value="F:ATP hydrolysis activity"/>
    <property type="evidence" value="ECO:0007669"/>
    <property type="project" value="InterPro"/>
</dbReference>
<dbReference type="Pfam" id="PF00005">
    <property type="entry name" value="ABC_tran"/>
    <property type="match status" value="1"/>
</dbReference>
<gene>
    <name evidence="5" type="ORF">CQY20_07750</name>
</gene>
<dbReference type="EMBL" id="PDCP01000010">
    <property type="protein sequence ID" value="PEG40464.1"/>
    <property type="molecule type" value="Genomic_DNA"/>
</dbReference>
<dbReference type="GO" id="GO:0042941">
    <property type="term" value="P:D-alanine transmembrane transport"/>
    <property type="evidence" value="ECO:0007669"/>
    <property type="project" value="TreeGrafter"/>
</dbReference>
<keyword evidence="1" id="KW-0813">Transport</keyword>
<dbReference type="GO" id="GO:0015188">
    <property type="term" value="F:L-isoleucine transmembrane transporter activity"/>
    <property type="evidence" value="ECO:0007669"/>
    <property type="project" value="TreeGrafter"/>
</dbReference>
<dbReference type="Pfam" id="PF12399">
    <property type="entry name" value="BCA_ABC_TP_C"/>
    <property type="match status" value="1"/>
</dbReference>
<dbReference type="AlphaFoldDB" id="A0A2A7N988"/>
<dbReference type="SUPFAM" id="SSF52540">
    <property type="entry name" value="P-loop containing nucleoside triphosphate hydrolases"/>
    <property type="match status" value="1"/>
</dbReference>
<dbReference type="GO" id="GO:1903805">
    <property type="term" value="P:L-valine import across plasma membrane"/>
    <property type="evidence" value="ECO:0007669"/>
    <property type="project" value="TreeGrafter"/>
</dbReference>
<comment type="caution">
    <text evidence="5">The sequence shown here is derived from an EMBL/GenBank/DDBJ whole genome shotgun (WGS) entry which is preliminary data.</text>
</comment>
<dbReference type="GO" id="GO:0015808">
    <property type="term" value="P:L-alanine transport"/>
    <property type="evidence" value="ECO:0007669"/>
    <property type="project" value="TreeGrafter"/>
</dbReference>
<dbReference type="SMART" id="SM00382">
    <property type="entry name" value="AAA"/>
    <property type="match status" value="1"/>
</dbReference>
<evidence type="ECO:0000256" key="3">
    <source>
        <dbReference type="ARBA" id="ARBA00022840"/>
    </source>
</evidence>
<dbReference type="GO" id="GO:0005886">
    <property type="term" value="C:plasma membrane"/>
    <property type="evidence" value="ECO:0007669"/>
    <property type="project" value="TreeGrafter"/>
</dbReference>
<evidence type="ECO:0000259" key="4">
    <source>
        <dbReference type="PROSITE" id="PS50893"/>
    </source>
</evidence>
<sequence length="288" mass="31278">MASRCCCHRLRTPRASSRCRPGFSDPMSDALLETISITKRFGGLTAVNEVSISVQDGQIFGIAGPNGAGKTTFFDVVTGMTKATSGEVRFRGENVTRASVTDICHKGIARTFQHPAVFDSQTVLANVVVGAHFGAGRSWWKAMRKSRETIERAVAELEFVGLAGRADRPAGPLPVFDKKKLMIASALATQPVILFLDEPFGGLSLSEIDELMALLIQIKQRDITIVLIEHVMRALMTLSDRVLIMNQGKTLFEGTPTEVVAHEEVVRVYLGEAMSTTEPDPTAENTDG</sequence>
<dbReference type="PROSITE" id="PS50893">
    <property type="entry name" value="ABC_TRANSPORTER_2"/>
    <property type="match status" value="1"/>
</dbReference>
<evidence type="ECO:0000313" key="6">
    <source>
        <dbReference type="Proteomes" id="UP000220914"/>
    </source>
</evidence>
<accession>A0A2A7N988</accession>
<dbReference type="CDD" id="cd03219">
    <property type="entry name" value="ABC_Mj1267_LivG_branched"/>
    <property type="match status" value="1"/>
</dbReference>
<name>A0A2A7N988_MYCAG</name>
<dbReference type="Gene3D" id="3.40.50.300">
    <property type="entry name" value="P-loop containing nucleotide triphosphate hydrolases"/>
    <property type="match status" value="1"/>
</dbReference>
<evidence type="ECO:0000256" key="1">
    <source>
        <dbReference type="ARBA" id="ARBA00022448"/>
    </source>
</evidence>
<proteinExistence type="predicted"/>
<dbReference type="InterPro" id="IPR003593">
    <property type="entry name" value="AAA+_ATPase"/>
</dbReference>
<dbReference type="InterPro" id="IPR051120">
    <property type="entry name" value="ABC_AA/LPS_Transport"/>
</dbReference>
<dbReference type="GO" id="GO:0005524">
    <property type="term" value="F:ATP binding"/>
    <property type="evidence" value="ECO:0007669"/>
    <property type="project" value="UniProtKB-KW"/>
</dbReference>
<dbReference type="GO" id="GO:1903806">
    <property type="term" value="P:L-isoleucine import across plasma membrane"/>
    <property type="evidence" value="ECO:0007669"/>
    <property type="project" value="TreeGrafter"/>
</dbReference>
<dbReference type="GO" id="GO:0015192">
    <property type="term" value="F:L-phenylalanine transmembrane transporter activity"/>
    <property type="evidence" value="ECO:0007669"/>
    <property type="project" value="TreeGrafter"/>
</dbReference>
<protein>
    <submittedName>
        <fullName evidence="5">ABC transporter ATP-binding protein</fullName>
    </submittedName>
</protein>
<dbReference type="InterPro" id="IPR032823">
    <property type="entry name" value="BCA_ABC_TP_C"/>
</dbReference>
<feature type="domain" description="ABC transporter" evidence="4">
    <location>
        <begin position="32"/>
        <end position="272"/>
    </location>
</feature>
<dbReference type="PANTHER" id="PTHR45772:SF7">
    <property type="entry name" value="AMINO ACID ABC TRANSPORTER ATP-BINDING PROTEIN"/>
    <property type="match status" value="1"/>
</dbReference>
<evidence type="ECO:0000256" key="2">
    <source>
        <dbReference type="ARBA" id="ARBA00022741"/>
    </source>
</evidence>
<reference evidence="5 6" key="1">
    <citation type="submission" date="2017-10" db="EMBL/GenBank/DDBJ databases">
        <title>The new phylogeny of genus Mycobacterium.</title>
        <authorList>
            <person name="Tortoli E."/>
            <person name="Trovato A."/>
            <person name="Cirillo D.M."/>
        </authorList>
    </citation>
    <scope>NUCLEOTIDE SEQUENCE [LARGE SCALE GENOMIC DNA]</scope>
    <source>
        <strain evidence="5 6">CCUG37673</strain>
    </source>
</reference>
<dbReference type="InterPro" id="IPR003439">
    <property type="entry name" value="ABC_transporter-like_ATP-bd"/>
</dbReference>
<organism evidence="5 6">
    <name type="scientific">Mycolicibacterium agri</name>
    <name type="common">Mycobacterium agri</name>
    <dbReference type="NCBI Taxonomy" id="36811"/>
    <lineage>
        <taxon>Bacteria</taxon>
        <taxon>Bacillati</taxon>
        <taxon>Actinomycetota</taxon>
        <taxon>Actinomycetes</taxon>
        <taxon>Mycobacteriales</taxon>
        <taxon>Mycobacteriaceae</taxon>
        <taxon>Mycolicibacterium</taxon>
    </lineage>
</organism>
<keyword evidence="3 5" id="KW-0067">ATP-binding</keyword>
<keyword evidence="2" id="KW-0547">Nucleotide-binding</keyword>
<keyword evidence="6" id="KW-1185">Reference proteome</keyword>
<dbReference type="PANTHER" id="PTHR45772">
    <property type="entry name" value="CONSERVED COMPONENT OF ABC TRANSPORTER FOR NATURAL AMINO ACIDS-RELATED"/>
    <property type="match status" value="1"/>
</dbReference>